<evidence type="ECO:0000313" key="2">
    <source>
        <dbReference type="EMBL" id="CAH7668566.1"/>
    </source>
</evidence>
<evidence type="ECO:0000256" key="1">
    <source>
        <dbReference type="SAM" id="MobiDB-lite"/>
    </source>
</evidence>
<organism evidence="2 3">
    <name type="scientific">Phakopsora pachyrhizi</name>
    <name type="common">Asian soybean rust disease fungus</name>
    <dbReference type="NCBI Taxonomy" id="170000"/>
    <lineage>
        <taxon>Eukaryota</taxon>
        <taxon>Fungi</taxon>
        <taxon>Dikarya</taxon>
        <taxon>Basidiomycota</taxon>
        <taxon>Pucciniomycotina</taxon>
        <taxon>Pucciniomycetes</taxon>
        <taxon>Pucciniales</taxon>
        <taxon>Phakopsoraceae</taxon>
        <taxon>Phakopsora</taxon>
    </lineage>
</organism>
<keyword evidence="3" id="KW-1185">Reference proteome</keyword>
<dbReference type="Proteomes" id="UP001153365">
    <property type="component" value="Unassembled WGS sequence"/>
</dbReference>
<proteinExistence type="predicted"/>
<evidence type="ECO:0000313" key="3">
    <source>
        <dbReference type="Proteomes" id="UP001153365"/>
    </source>
</evidence>
<comment type="caution">
    <text evidence="2">The sequence shown here is derived from an EMBL/GenBank/DDBJ whole genome shotgun (WGS) entry which is preliminary data.</text>
</comment>
<protein>
    <submittedName>
        <fullName evidence="2">Uncharacterized protein</fullName>
    </submittedName>
</protein>
<feature type="compositionally biased region" description="Polar residues" evidence="1">
    <location>
        <begin position="56"/>
        <end position="66"/>
    </location>
</feature>
<feature type="region of interest" description="Disordered" evidence="1">
    <location>
        <begin position="1"/>
        <end position="93"/>
    </location>
</feature>
<sequence length="142" mass="15864">MSKLYQMISSDVLIRAPTRNDPNQLLEKSKVEASGIGQKMREEDKPTVGRGVGVSRMNQRLGSNKVPSEIPRHTQAPPPPPPPSQANNPALNQKFRLEAFDLLKVSDATFDFDEYQDFGMFDPNNSNNIYSNFTFGSSFGQQ</sequence>
<dbReference type="AlphaFoldDB" id="A0AAV0AM77"/>
<accession>A0AAV0AM77</accession>
<reference evidence="2" key="1">
    <citation type="submission" date="2022-06" db="EMBL/GenBank/DDBJ databases">
        <authorList>
            <consortium name="SYNGENTA / RWTH Aachen University"/>
        </authorList>
    </citation>
    <scope>NUCLEOTIDE SEQUENCE</scope>
</reference>
<dbReference type="EMBL" id="CALTRL010000544">
    <property type="protein sequence ID" value="CAH7668566.1"/>
    <property type="molecule type" value="Genomic_DNA"/>
</dbReference>
<name>A0AAV0AM77_PHAPC</name>
<gene>
    <name evidence="2" type="ORF">PPACK8108_LOCUS3087</name>
</gene>